<dbReference type="AlphaFoldDB" id="A0AAQ3NE75"/>
<feature type="compositionally biased region" description="Basic and acidic residues" evidence="1">
    <location>
        <begin position="178"/>
        <end position="190"/>
    </location>
</feature>
<accession>A0AAQ3NE75</accession>
<organism evidence="2 3">
    <name type="scientific">Vigna mungo</name>
    <name type="common">Black gram</name>
    <name type="synonym">Phaseolus mungo</name>
    <dbReference type="NCBI Taxonomy" id="3915"/>
    <lineage>
        <taxon>Eukaryota</taxon>
        <taxon>Viridiplantae</taxon>
        <taxon>Streptophyta</taxon>
        <taxon>Embryophyta</taxon>
        <taxon>Tracheophyta</taxon>
        <taxon>Spermatophyta</taxon>
        <taxon>Magnoliopsida</taxon>
        <taxon>eudicotyledons</taxon>
        <taxon>Gunneridae</taxon>
        <taxon>Pentapetalae</taxon>
        <taxon>rosids</taxon>
        <taxon>fabids</taxon>
        <taxon>Fabales</taxon>
        <taxon>Fabaceae</taxon>
        <taxon>Papilionoideae</taxon>
        <taxon>50 kb inversion clade</taxon>
        <taxon>NPAAA clade</taxon>
        <taxon>indigoferoid/millettioid clade</taxon>
        <taxon>Phaseoleae</taxon>
        <taxon>Vigna</taxon>
    </lineage>
</organism>
<dbReference type="Proteomes" id="UP001374535">
    <property type="component" value="Chromosome 6"/>
</dbReference>
<dbReference type="EMBL" id="CP144695">
    <property type="protein sequence ID" value="WVZ07401.1"/>
    <property type="molecule type" value="Genomic_DNA"/>
</dbReference>
<reference evidence="2 3" key="1">
    <citation type="journal article" date="2023" name="Life. Sci Alliance">
        <title>Evolutionary insights into 3D genome organization and epigenetic landscape of Vigna mungo.</title>
        <authorList>
            <person name="Junaid A."/>
            <person name="Singh B."/>
            <person name="Bhatia S."/>
        </authorList>
    </citation>
    <scope>NUCLEOTIDE SEQUENCE [LARGE SCALE GENOMIC DNA]</scope>
    <source>
        <strain evidence="2">Urdbean</strain>
    </source>
</reference>
<sequence>MKFYFKEEFRGGVNPLWVIGKFVDLCYRNVNSQLRLTTRHKISIDVLVILCEDSKEVVILRETFGGGVHSLWVKGEVWSFELVVYSDTLMIILSQVERGETCGESSRKPLSMGIALNRRSNAGEALIAFQSAVKSSESPFTAERRDPTTNTINPPRTTTVATKDDKEQQQQTHNPTEAAREREEDTKSERCKELKDEAKIRFDGSRREKLLKVVSIGILIFVKLNQIGTFRRQIEKILLRKVVLLSIAMEISVRERKFSPVGSSTVSGFFAFQVVKRVEIESRLALLCLGGFYDDIDEVVGSENVGRTCDWIPAICSSVYVGCHGSVIWLPEKMKDGIPGAMFCSGSAFGPFHVFYEMR</sequence>
<protein>
    <submittedName>
        <fullName evidence="2">Uncharacterized protein</fullName>
    </submittedName>
</protein>
<feature type="region of interest" description="Disordered" evidence="1">
    <location>
        <begin position="137"/>
        <end position="190"/>
    </location>
</feature>
<proteinExistence type="predicted"/>
<evidence type="ECO:0000313" key="2">
    <source>
        <dbReference type="EMBL" id="WVZ07401.1"/>
    </source>
</evidence>
<keyword evidence="3" id="KW-1185">Reference proteome</keyword>
<evidence type="ECO:0000313" key="3">
    <source>
        <dbReference type="Proteomes" id="UP001374535"/>
    </source>
</evidence>
<gene>
    <name evidence="2" type="ORF">V8G54_020747</name>
</gene>
<feature type="compositionally biased region" description="Low complexity" evidence="1">
    <location>
        <begin position="148"/>
        <end position="159"/>
    </location>
</feature>
<name>A0AAQ3NE75_VIGMU</name>
<evidence type="ECO:0000256" key="1">
    <source>
        <dbReference type="SAM" id="MobiDB-lite"/>
    </source>
</evidence>